<dbReference type="AlphaFoldDB" id="A0A917BM82"/>
<dbReference type="EMBL" id="BMCT01000001">
    <property type="protein sequence ID" value="GGF50209.1"/>
    <property type="molecule type" value="Genomic_DNA"/>
</dbReference>
<evidence type="ECO:0000256" key="2">
    <source>
        <dbReference type="ARBA" id="ARBA00022643"/>
    </source>
</evidence>
<evidence type="ECO:0000256" key="1">
    <source>
        <dbReference type="ARBA" id="ARBA00022630"/>
    </source>
</evidence>
<sequence length="434" mass="46996">MSTLKPLHIGMTLAPTWLNGAGWRRPDSQVEGIFSAAFHVDIARRAEAAKLDFVFRPDTLFLNTPALEQGSAFAALDPTVLLTAVAQETTRIGLLSTMSTTFYPPYVVARQIQSLNWLSNGRAGWNIVTALEGHANFGLASMPSADERYAQAAEFTDVVRALWGSYPRSALLTDRATGRHGDPARVHPIDHEGRFFQVKGPLNLPAFSDAPIPLVQAGASPAGRAFAASVADAVFISAPDREAALEVRSDLRRRAEAAGRKAGDIRILPGLSLYLAPSRAEAQALFAETHAGADIARKLAIICEMTGLDLSDWPDDRPISATDLPPPPERVRSRTHSDLLRRAILRETPTRADLFLRPEVAGSGHWQIIGTVEDALAEIRAWAEAGAIDGFIATPGGSVDCMHLVLDDLVPRLTEAGLFRKDYTGTTFFEHLQG</sequence>
<proteinExistence type="inferred from homology"/>
<keyword evidence="3" id="KW-0560">Oxidoreductase</keyword>
<dbReference type="InterPro" id="IPR036661">
    <property type="entry name" value="Luciferase-like_sf"/>
</dbReference>
<reference evidence="8" key="1">
    <citation type="journal article" date="2014" name="Int. J. Syst. Evol. Microbiol.">
        <title>Complete genome sequence of Corynebacterium casei LMG S-19264T (=DSM 44701T), isolated from a smear-ripened cheese.</title>
        <authorList>
            <consortium name="US DOE Joint Genome Institute (JGI-PGF)"/>
            <person name="Walter F."/>
            <person name="Albersmeier A."/>
            <person name="Kalinowski J."/>
            <person name="Ruckert C."/>
        </authorList>
    </citation>
    <scope>NUCLEOTIDE SEQUENCE</scope>
    <source>
        <strain evidence="8">CCM 7897</strain>
    </source>
</reference>
<comment type="similarity">
    <text evidence="5">Belongs to the NtaA/SnaA/DszA monooxygenase family.</text>
</comment>
<dbReference type="RefSeq" id="WP_188575409.1">
    <property type="nucleotide sequence ID" value="NZ_BMCT01000001.1"/>
</dbReference>
<evidence type="ECO:0000256" key="6">
    <source>
        <dbReference type="PIRSR" id="PIRSR000337-1"/>
    </source>
</evidence>
<feature type="binding site" evidence="6">
    <location>
        <position position="97"/>
    </location>
    <ligand>
        <name>FMN</name>
        <dbReference type="ChEBI" id="CHEBI:58210"/>
    </ligand>
</feature>
<evidence type="ECO:0000256" key="3">
    <source>
        <dbReference type="ARBA" id="ARBA00023002"/>
    </source>
</evidence>
<evidence type="ECO:0000256" key="5">
    <source>
        <dbReference type="ARBA" id="ARBA00033748"/>
    </source>
</evidence>
<dbReference type="PIRSF" id="PIRSF000337">
    <property type="entry name" value="NTA_MOA"/>
    <property type="match status" value="1"/>
</dbReference>
<protein>
    <recommendedName>
        <fullName evidence="7">Luciferase-like domain-containing protein</fullName>
    </recommendedName>
</protein>
<dbReference type="SUPFAM" id="SSF51679">
    <property type="entry name" value="Bacterial luciferase-like"/>
    <property type="match status" value="1"/>
</dbReference>
<dbReference type="Gene3D" id="3.20.20.30">
    <property type="entry name" value="Luciferase-like domain"/>
    <property type="match status" value="1"/>
</dbReference>
<dbReference type="InterPro" id="IPR011251">
    <property type="entry name" value="Luciferase-like_dom"/>
</dbReference>
<dbReference type="PANTHER" id="PTHR30011">
    <property type="entry name" value="ALKANESULFONATE MONOOXYGENASE-RELATED"/>
    <property type="match status" value="1"/>
</dbReference>
<feature type="binding site" evidence="6">
    <location>
        <position position="58"/>
    </location>
    <ligand>
        <name>FMN</name>
        <dbReference type="ChEBI" id="CHEBI:58210"/>
    </ligand>
</feature>
<gene>
    <name evidence="8" type="ORF">GCM10007301_06910</name>
</gene>
<dbReference type="GO" id="GO:0004497">
    <property type="term" value="F:monooxygenase activity"/>
    <property type="evidence" value="ECO:0007669"/>
    <property type="project" value="UniProtKB-KW"/>
</dbReference>
<dbReference type="GO" id="GO:0016705">
    <property type="term" value="F:oxidoreductase activity, acting on paired donors, with incorporation or reduction of molecular oxygen"/>
    <property type="evidence" value="ECO:0007669"/>
    <property type="project" value="InterPro"/>
</dbReference>
<evidence type="ECO:0000313" key="9">
    <source>
        <dbReference type="Proteomes" id="UP000606044"/>
    </source>
</evidence>
<dbReference type="Proteomes" id="UP000606044">
    <property type="component" value="Unassembled WGS sequence"/>
</dbReference>
<dbReference type="Pfam" id="PF00296">
    <property type="entry name" value="Bac_luciferase"/>
    <property type="match status" value="1"/>
</dbReference>
<evidence type="ECO:0000313" key="8">
    <source>
        <dbReference type="EMBL" id="GGF50209.1"/>
    </source>
</evidence>
<dbReference type="InterPro" id="IPR016215">
    <property type="entry name" value="NTA_MOA"/>
</dbReference>
<feature type="binding site" evidence="6">
    <location>
        <position position="149"/>
    </location>
    <ligand>
        <name>FMN</name>
        <dbReference type="ChEBI" id="CHEBI:58210"/>
    </ligand>
</feature>
<evidence type="ECO:0000256" key="4">
    <source>
        <dbReference type="ARBA" id="ARBA00023033"/>
    </source>
</evidence>
<organism evidence="8 9">
    <name type="scientific">Azorhizobium oxalatiphilum</name>
    <dbReference type="NCBI Taxonomy" id="980631"/>
    <lineage>
        <taxon>Bacteria</taxon>
        <taxon>Pseudomonadati</taxon>
        <taxon>Pseudomonadota</taxon>
        <taxon>Alphaproteobacteria</taxon>
        <taxon>Hyphomicrobiales</taxon>
        <taxon>Xanthobacteraceae</taxon>
        <taxon>Azorhizobium</taxon>
    </lineage>
</organism>
<keyword evidence="4" id="KW-0503">Monooxygenase</keyword>
<comment type="caution">
    <text evidence="8">The sequence shown here is derived from an EMBL/GenBank/DDBJ whole genome shotgun (WGS) entry which is preliminary data.</text>
</comment>
<dbReference type="PANTHER" id="PTHR30011:SF16">
    <property type="entry name" value="C2H2 FINGER DOMAIN TRANSCRIPTION FACTOR (EUROFUNG)-RELATED"/>
    <property type="match status" value="1"/>
</dbReference>
<dbReference type="NCBIfam" id="TIGR03860">
    <property type="entry name" value="FMN_nitrolo"/>
    <property type="match status" value="1"/>
</dbReference>
<evidence type="ECO:0000259" key="7">
    <source>
        <dbReference type="Pfam" id="PF00296"/>
    </source>
</evidence>
<keyword evidence="2 6" id="KW-0288">FMN</keyword>
<name>A0A917BM82_9HYPH</name>
<accession>A0A917BM82</accession>
<feature type="binding site" evidence="6">
    <location>
        <position position="220"/>
    </location>
    <ligand>
        <name>FMN</name>
        <dbReference type="ChEBI" id="CHEBI:58210"/>
    </ligand>
</feature>
<dbReference type="InterPro" id="IPR051260">
    <property type="entry name" value="Diverse_substr_monoxygenases"/>
</dbReference>
<feature type="domain" description="Luciferase-like" evidence="7">
    <location>
        <begin position="29"/>
        <end position="386"/>
    </location>
</feature>
<reference evidence="8" key="2">
    <citation type="submission" date="2020-09" db="EMBL/GenBank/DDBJ databases">
        <authorList>
            <person name="Sun Q."/>
            <person name="Sedlacek I."/>
        </authorList>
    </citation>
    <scope>NUCLEOTIDE SEQUENCE</scope>
    <source>
        <strain evidence="8">CCM 7897</strain>
    </source>
</reference>
<keyword evidence="9" id="KW-1185">Reference proteome</keyword>
<keyword evidence="1 6" id="KW-0285">Flavoprotein</keyword>